<reference evidence="2 5" key="2">
    <citation type="journal article" date="2019" name="Nat. Commun.">
        <title>A new type of DNA phosphorothioation-based antiviral system in archaea.</title>
        <authorList>
            <person name="Xiong L."/>
            <person name="Liu S."/>
            <person name="Chen S."/>
            <person name="Xiao Y."/>
            <person name="Zhu B."/>
            <person name="Gao Y."/>
            <person name="Zhang Y."/>
            <person name="Chen B."/>
            <person name="Luo J."/>
            <person name="Deng Z."/>
            <person name="Chen X."/>
            <person name="Wang L."/>
            <person name="Chen S."/>
        </authorList>
    </citation>
    <scope>NUCLEOTIDE SEQUENCE [LARGE SCALE GENOMIC DNA]</scope>
    <source>
        <strain evidence="2 5">CGMCC 1.10331</strain>
    </source>
</reference>
<dbReference type="InterPro" id="IPR013216">
    <property type="entry name" value="Methyltransf_11"/>
</dbReference>
<dbReference type="SUPFAM" id="SSF53335">
    <property type="entry name" value="S-adenosyl-L-methionine-dependent methyltransferases"/>
    <property type="match status" value="1"/>
</dbReference>
<evidence type="ECO:0000259" key="1">
    <source>
        <dbReference type="Pfam" id="PF08241"/>
    </source>
</evidence>
<evidence type="ECO:0000313" key="4">
    <source>
        <dbReference type="Proteomes" id="UP000236740"/>
    </source>
</evidence>
<protein>
    <submittedName>
        <fullName evidence="3">Demethylmenaquinone methyltransferase / 2-methoxy-6-polyprenyl-1,4-benzoquinol methylase</fullName>
    </submittedName>
    <submittedName>
        <fullName evidence="2">Methyltransferase domain-containing protein</fullName>
    </submittedName>
</protein>
<dbReference type="GO" id="GO:0032259">
    <property type="term" value="P:methylation"/>
    <property type="evidence" value="ECO:0007669"/>
    <property type="project" value="UniProtKB-KW"/>
</dbReference>
<accession>A0A1H6AKW2</accession>
<evidence type="ECO:0000313" key="3">
    <source>
        <dbReference type="EMBL" id="SEG48870.1"/>
    </source>
</evidence>
<dbReference type="GO" id="GO:0008757">
    <property type="term" value="F:S-adenosylmethionine-dependent methyltransferase activity"/>
    <property type="evidence" value="ECO:0007669"/>
    <property type="project" value="InterPro"/>
</dbReference>
<dbReference type="Pfam" id="PF08241">
    <property type="entry name" value="Methyltransf_11"/>
    <property type="match status" value="1"/>
</dbReference>
<dbReference type="AlphaFoldDB" id="A0A1H6AKW2"/>
<reference evidence="3 4" key="1">
    <citation type="submission" date="2016-10" db="EMBL/GenBank/DDBJ databases">
        <authorList>
            <person name="de Groot N.N."/>
        </authorList>
    </citation>
    <scope>NUCLEOTIDE SEQUENCE [LARGE SCALE GENOMIC DNA]</scope>
    <source>
        <strain evidence="3 4">CGMCC 1.10331</strain>
    </source>
</reference>
<dbReference type="GeneID" id="39858044"/>
<feature type="domain" description="Methyltransferase type 11" evidence="1">
    <location>
        <begin position="47"/>
        <end position="136"/>
    </location>
</feature>
<organism evidence="3 4">
    <name type="scientific">Halobellus limi</name>
    <dbReference type="NCBI Taxonomy" id="699433"/>
    <lineage>
        <taxon>Archaea</taxon>
        <taxon>Methanobacteriati</taxon>
        <taxon>Methanobacteriota</taxon>
        <taxon>Stenosarchaea group</taxon>
        <taxon>Halobacteria</taxon>
        <taxon>Halobacteriales</taxon>
        <taxon>Haloferacaceae</taxon>
        <taxon>Halobellus</taxon>
    </lineage>
</organism>
<dbReference type="OrthoDB" id="1018at2157"/>
<dbReference type="PANTHER" id="PTHR43591:SF24">
    <property type="entry name" value="2-METHOXY-6-POLYPRENYL-1,4-BENZOQUINOL METHYLASE, MITOCHONDRIAL"/>
    <property type="match status" value="1"/>
</dbReference>
<dbReference type="PANTHER" id="PTHR43591">
    <property type="entry name" value="METHYLTRANSFERASE"/>
    <property type="match status" value="1"/>
</dbReference>
<dbReference type="Gene3D" id="3.40.50.150">
    <property type="entry name" value="Vaccinia Virus protein VP39"/>
    <property type="match status" value="1"/>
</dbReference>
<dbReference type="EMBL" id="FNVN01000003">
    <property type="protein sequence ID" value="SEG48870.1"/>
    <property type="molecule type" value="Genomic_DNA"/>
</dbReference>
<evidence type="ECO:0000313" key="2">
    <source>
        <dbReference type="EMBL" id="QCC47625.1"/>
    </source>
</evidence>
<keyword evidence="3" id="KW-0808">Transferase</keyword>
<sequence>MSSRFGPGDVRFFDRLARIYDVAMPPARIGPLRDGFAFADRPIERVLDLAGGTGRASRGLRRAGIDPVVVDISAGMLARARDAGHEAVRGDAGRLPIVEDAVDAAVVVDALHHLPDPKAALSEAARVIAPGGVLVVQEFHPRGVRGRALVAAERAVGFDSTFWDPEGLCESLAAAGFDARIVREGFEYVVVGRVPSGE</sequence>
<dbReference type="Proteomes" id="UP000296733">
    <property type="component" value="Chromosome"/>
</dbReference>
<dbReference type="Proteomes" id="UP000236740">
    <property type="component" value="Unassembled WGS sequence"/>
</dbReference>
<proteinExistence type="predicted"/>
<gene>
    <name evidence="2" type="ORF">DV707_08115</name>
    <name evidence="3" type="ORF">SAMN04488133_2365</name>
</gene>
<keyword evidence="4" id="KW-1185">Reference proteome</keyword>
<name>A0A1H6AKW2_9EURY</name>
<dbReference type="CDD" id="cd02440">
    <property type="entry name" value="AdoMet_MTases"/>
    <property type="match status" value="1"/>
</dbReference>
<dbReference type="KEGG" id="hlm:DV707_08115"/>
<evidence type="ECO:0000313" key="5">
    <source>
        <dbReference type="Proteomes" id="UP000296733"/>
    </source>
</evidence>
<dbReference type="EMBL" id="CP031311">
    <property type="protein sequence ID" value="QCC47625.1"/>
    <property type="molecule type" value="Genomic_DNA"/>
</dbReference>
<dbReference type="InterPro" id="IPR029063">
    <property type="entry name" value="SAM-dependent_MTases_sf"/>
</dbReference>
<keyword evidence="3" id="KW-0489">Methyltransferase</keyword>
<dbReference type="RefSeq" id="WP_103992071.1">
    <property type="nucleotide sequence ID" value="NZ_CP031311.1"/>
</dbReference>